<proteinExistence type="predicted"/>
<keyword evidence="1" id="KW-0732">Signal</keyword>
<accession>A0A660C8V9</accession>
<feature type="chain" id="PRO_5024980693" description="Secreted protein" evidence="1">
    <location>
        <begin position="40"/>
        <end position="229"/>
    </location>
</feature>
<organism evidence="2 3">
    <name type="scientific">Prauserella rugosa</name>
    <dbReference type="NCBI Taxonomy" id="43354"/>
    <lineage>
        <taxon>Bacteria</taxon>
        <taxon>Bacillati</taxon>
        <taxon>Actinomycetota</taxon>
        <taxon>Actinomycetes</taxon>
        <taxon>Pseudonocardiales</taxon>
        <taxon>Pseudonocardiaceae</taxon>
        <taxon>Prauserella</taxon>
    </lineage>
</organism>
<dbReference type="PROSITE" id="PS51257">
    <property type="entry name" value="PROKAR_LIPOPROTEIN"/>
    <property type="match status" value="1"/>
</dbReference>
<reference evidence="2 3" key="1">
    <citation type="submission" date="2019-07" db="EMBL/GenBank/DDBJ databases">
        <title>R&amp;d 2014.</title>
        <authorList>
            <person name="Klenk H.-P."/>
        </authorList>
    </citation>
    <scope>NUCLEOTIDE SEQUENCE [LARGE SCALE GENOMIC DNA]</scope>
    <source>
        <strain evidence="2 3">DSM 43194</strain>
    </source>
</reference>
<evidence type="ECO:0000256" key="1">
    <source>
        <dbReference type="SAM" id="SignalP"/>
    </source>
</evidence>
<feature type="signal peptide" evidence="1">
    <location>
        <begin position="1"/>
        <end position="39"/>
    </location>
</feature>
<evidence type="ECO:0000313" key="2">
    <source>
        <dbReference type="EMBL" id="TWH19988.1"/>
    </source>
</evidence>
<dbReference type="EMBL" id="VLJV01000001">
    <property type="protein sequence ID" value="TWH19988.1"/>
    <property type="molecule type" value="Genomic_DNA"/>
</dbReference>
<comment type="caution">
    <text evidence="2">The sequence shown here is derived from an EMBL/GenBank/DDBJ whole genome shotgun (WGS) entry which is preliminary data.</text>
</comment>
<protein>
    <recommendedName>
        <fullName evidence="4">Secreted protein</fullName>
    </recommendedName>
</protein>
<gene>
    <name evidence="2" type="ORF">JD82_01826</name>
</gene>
<evidence type="ECO:0000313" key="3">
    <source>
        <dbReference type="Proteomes" id="UP000317303"/>
    </source>
</evidence>
<sequence>MRMTFHRHSPARPAAPARSALLTAVLALVLMTAACSGDAAEQAHPEAAPVTATQRVTVEPFTPDGAPSPRLTVTDEADAKCSASGVDLSDPTARRCMTTEGYLLYDPCYVRPGPTPDTALCLREPDSTDAVRIHLVEDAGPLPPEEITQRPWYLQLEDGRRCVLAPRPDPTDPAEQPTYTCGKGDHLFGMPDTSAPVWTIGNRQDTDTAGGTGDAESALREVDIRTAWF</sequence>
<name>A0A660C8V9_9PSEU</name>
<dbReference type="Proteomes" id="UP000317303">
    <property type="component" value="Unassembled WGS sequence"/>
</dbReference>
<keyword evidence="3" id="KW-1185">Reference proteome</keyword>
<evidence type="ECO:0008006" key="4">
    <source>
        <dbReference type="Google" id="ProtNLM"/>
    </source>
</evidence>
<dbReference type="AlphaFoldDB" id="A0A660C8V9"/>